<keyword evidence="1" id="KW-0472">Membrane</keyword>
<keyword evidence="3" id="KW-1185">Reference proteome</keyword>
<feature type="transmembrane region" description="Helical" evidence="1">
    <location>
        <begin position="32"/>
        <end position="50"/>
    </location>
</feature>
<reference evidence="2 3" key="1">
    <citation type="submission" date="2020-03" db="EMBL/GenBank/DDBJ databases">
        <title>Genomic Encyclopedia of Type Strains, Phase IV (KMG-IV): sequencing the most valuable type-strain genomes for metagenomic binning, comparative biology and taxonomic classification.</title>
        <authorList>
            <person name="Goeker M."/>
        </authorList>
    </citation>
    <scope>NUCLEOTIDE SEQUENCE [LARGE SCALE GENOMIC DNA]</scope>
    <source>
        <strain evidence="2 3">DSM 16846</strain>
    </source>
</reference>
<organism evidence="2 3">
    <name type="scientific">Sphingomonas kaistensis</name>
    <dbReference type="NCBI Taxonomy" id="298708"/>
    <lineage>
        <taxon>Bacteria</taxon>
        <taxon>Pseudomonadati</taxon>
        <taxon>Pseudomonadota</taxon>
        <taxon>Alphaproteobacteria</taxon>
        <taxon>Sphingomonadales</taxon>
        <taxon>Sphingomonadaceae</taxon>
        <taxon>Sphingomonas</taxon>
    </lineage>
</organism>
<gene>
    <name evidence="2" type="ORF">GGQ97_002434</name>
</gene>
<evidence type="ECO:0000256" key="1">
    <source>
        <dbReference type="SAM" id="Phobius"/>
    </source>
</evidence>
<dbReference type="EMBL" id="JAATJC010000001">
    <property type="protein sequence ID" value="NJC06641.1"/>
    <property type="molecule type" value="Genomic_DNA"/>
</dbReference>
<dbReference type="RefSeq" id="WP_168069976.1">
    <property type="nucleotide sequence ID" value="NZ_JAATJC010000001.1"/>
</dbReference>
<comment type="caution">
    <text evidence="2">The sequence shown here is derived from an EMBL/GenBank/DDBJ whole genome shotgun (WGS) entry which is preliminary data.</text>
</comment>
<evidence type="ECO:0000313" key="3">
    <source>
        <dbReference type="Proteomes" id="UP000558192"/>
    </source>
</evidence>
<evidence type="ECO:0000313" key="2">
    <source>
        <dbReference type="EMBL" id="NJC06641.1"/>
    </source>
</evidence>
<protein>
    <recommendedName>
        <fullName evidence="4">DUF4175 domain-containing protein</fullName>
    </recommendedName>
</protein>
<keyword evidence="1" id="KW-0812">Transmembrane</keyword>
<name>A0A7X5YAN4_9SPHN</name>
<sequence>MIRSTFALPAVLALLSLAGLLSALTGDGWRDLLSWTALSVPLLAIAWAASRRSPRKDDPK</sequence>
<dbReference type="AlphaFoldDB" id="A0A7X5YAN4"/>
<proteinExistence type="predicted"/>
<accession>A0A7X5YAN4</accession>
<dbReference type="Proteomes" id="UP000558192">
    <property type="component" value="Unassembled WGS sequence"/>
</dbReference>
<evidence type="ECO:0008006" key="4">
    <source>
        <dbReference type="Google" id="ProtNLM"/>
    </source>
</evidence>
<keyword evidence="1" id="KW-1133">Transmembrane helix</keyword>